<dbReference type="Proteomes" id="UP000012329">
    <property type="component" value="Unassembled WGS sequence"/>
</dbReference>
<gene>
    <name evidence="1" type="ORF">LEP1GSC029_4231</name>
</gene>
<accession>A0A829CTN8</accession>
<organism evidence="1 2">
    <name type="scientific">Leptospira interrogans str. 2002000626</name>
    <dbReference type="NCBI Taxonomy" id="996803"/>
    <lineage>
        <taxon>Bacteria</taxon>
        <taxon>Pseudomonadati</taxon>
        <taxon>Spirochaetota</taxon>
        <taxon>Spirochaetia</taxon>
        <taxon>Leptospirales</taxon>
        <taxon>Leptospiraceae</taxon>
        <taxon>Leptospira</taxon>
    </lineage>
</organism>
<protein>
    <submittedName>
        <fullName evidence="1">Uncharacterized protein</fullName>
    </submittedName>
</protein>
<reference evidence="1 2" key="1">
    <citation type="submission" date="2013-02" db="EMBL/GenBank/DDBJ databases">
        <authorList>
            <person name="Harkins D.M."/>
            <person name="Durkin A.S."/>
            <person name="Brinkac L.M."/>
            <person name="Haft D.H."/>
            <person name="Selengut J.D."/>
            <person name="Sanka R."/>
            <person name="DePew J."/>
            <person name="Purushe J."/>
            <person name="Whelen A.C."/>
            <person name="Vinetz J.M."/>
            <person name="Sutton G.G."/>
            <person name="Nierman W.C."/>
            <person name="Fouts D.E."/>
        </authorList>
    </citation>
    <scope>NUCLEOTIDE SEQUENCE [LARGE SCALE GENOMIC DNA]</scope>
    <source>
        <strain evidence="1 2">2002000626</strain>
    </source>
</reference>
<sequence>MDDLVQDINRYFQIDWSSLNFKEYFGGEGFSIVEFFVF</sequence>
<comment type="caution">
    <text evidence="1">The sequence shown here is derived from an EMBL/GenBank/DDBJ whole genome shotgun (WGS) entry which is preliminary data.</text>
</comment>
<dbReference type="EMBL" id="AFJL02000253">
    <property type="protein sequence ID" value="EMY02253.1"/>
    <property type="molecule type" value="Genomic_DNA"/>
</dbReference>
<proteinExistence type="predicted"/>
<name>A0A829CTN8_LEPIR</name>
<evidence type="ECO:0000313" key="1">
    <source>
        <dbReference type="EMBL" id="EMY02253.1"/>
    </source>
</evidence>
<evidence type="ECO:0000313" key="2">
    <source>
        <dbReference type="Proteomes" id="UP000012329"/>
    </source>
</evidence>
<dbReference type="AlphaFoldDB" id="A0A829CTN8"/>